<dbReference type="InterPro" id="IPR036005">
    <property type="entry name" value="Creatinase/aminopeptidase-like"/>
</dbReference>
<sequence>MPFLYKYTRPLKKLTLISSLLYTSNFEALLLLWFLAAKLHFFILNHLLLHIPEAQEQMSSDDEREEMELDLSSPDVVTKYKSAAEIINKALQLVISQCKPKAKIVDICEKGDSFIREQTGNMYKNVKKKIERGVAFPTCISVNNTVGHFSPLASDETVMEEGDILKIDMGCHIDGFIAVVAHTHVLQEGPVTGRAADVIAAANTAAEVALRLVRPGKKNKDVTEAIQKVAAAYDCKIVEGVLSHQLKQFVIDGNKVILSVSNPETRVDDAEFEENEIYAIDIVTSTGEGKPKLLDEKQTTIYKRAVDKNYHLKMKASRFIFSEISQKFPILPFTARALEEKRARLGLVECVNHDLLQPFPVLHEKPGDYVAHIKFTVLLMPNGSDRITSHALQELQPTKTIDNPEIKAWLALGTKTKKKGGGKKKKGKKGDNKPDNSTEAEAMDLTRNEGASQE</sequence>
<dbReference type="PRINTS" id="PR00599">
    <property type="entry name" value="MAPEPTIDASE"/>
</dbReference>
<name>A0A9I9DZE5_CUCME</name>
<feature type="transmembrane region" description="Helical" evidence="3">
    <location>
        <begin position="20"/>
        <end position="43"/>
    </location>
</feature>
<dbReference type="CDD" id="cd01089">
    <property type="entry name" value="PA2G4-like"/>
    <property type="match status" value="1"/>
</dbReference>
<evidence type="ECO:0000256" key="2">
    <source>
        <dbReference type="SAM" id="MobiDB-lite"/>
    </source>
</evidence>
<evidence type="ECO:0000256" key="1">
    <source>
        <dbReference type="ARBA" id="ARBA00007319"/>
    </source>
</evidence>
<protein>
    <recommendedName>
        <fullName evidence="4">Peptidase M24 domain-containing protein</fullName>
    </recommendedName>
</protein>
<dbReference type="InterPro" id="IPR036388">
    <property type="entry name" value="WH-like_DNA-bd_sf"/>
</dbReference>
<dbReference type="PANTHER" id="PTHR10804:SF11">
    <property type="entry name" value="PROLIFERATION-ASSOCIATED PROTEIN 2G4"/>
    <property type="match status" value="1"/>
</dbReference>
<keyword evidence="3" id="KW-0812">Transmembrane</keyword>
<feature type="compositionally biased region" description="Basic residues" evidence="2">
    <location>
        <begin position="415"/>
        <end position="428"/>
    </location>
</feature>
<dbReference type="InterPro" id="IPR001714">
    <property type="entry name" value="Pept_M24_MAP"/>
</dbReference>
<dbReference type="Gene3D" id="3.90.230.10">
    <property type="entry name" value="Creatinase/methionine aminopeptidase superfamily"/>
    <property type="match status" value="1"/>
</dbReference>
<feature type="domain" description="Peptidase M24" evidence="4">
    <location>
        <begin position="79"/>
        <end position="280"/>
    </location>
</feature>
<dbReference type="Gene3D" id="1.10.10.10">
    <property type="entry name" value="Winged helix-like DNA-binding domain superfamily/Winged helix DNA-binding domain"/>
    <property type="match status" value="1"/>
</dbReference>
<comment type="similarity">
    <text evidence="1">Belongs to the peptidase M24 family.</text>
</comment>
<evidence type="ECO:0000313" key="5">
    <source>
        <dbReference type="EnsemblPlants" id="MELO3C026003.2.1"/>
    </source>
</evidence>
<gene>
    <name evidence="5" type="primary">103502146</name>
</gene>
<dbReference type="NCBIfam" id="TIGR00495">
    <property type="entry name" value="crvDNA_42K"/>
    <property type="match status" value="1"/>
</dbReference>
<dbReference type="InterPro" id="IPR047113">
    <property type="entry name" value="PA2G4/ARX1"/>
</dbReference>
<dbReference type="RefSeq" id="XP_008464212.2">
    <property type="nucleotide sequence ID" value="XM_008465990.3"/>
</dbReference>
<accession>A0A9I9DZE5</accession>
<dbReference type="InterPro" id="IPR004545">
    <property type="entry name" value="PA2G4"/>
</dbReference>
<dbReference type="eggNOG" id="KOG2776">
    <property type="taxonomic scope" value="Eukaryota"/>
</dbReference>
<feature type="region of interest" description="Disordered" evidence="2">
    <location>
        <begin position="412"/>
        <end position="454"/>
    </location>
</feature>
<reference evidence="5" key="1">
    <citation type="submission" date="2023-03" db="UniProtKB">
        <authorList>
            <consortium name="EnsemblPlants"/>
        </authorList>
    </citation>
    <scope>IDENTIFICATION</scope>
</reference>
<proteinExistence type="inferred from homology"/>
<dbReference type="InterPro" id="IPR000994">
    <property type="entry name" value="Pept_M24"/>
</dbReference>
<dbReference type="Pfam" id="PF00557">
    <property type="entry name" value="Peptidase_M24"/>
    <property type="match status" value="1"/>
</dbReference>
<keyword evidence="3" id="KW-1133">Transmembrane helix</keyword>
<dbReference type="SUPFAM" id="SSF55920">
    <property type="entry name" value="Creatinase/aminopeptidase"/>
    <property type="match status" value="1"/>
</dbReference>
<dbReference type="SUPFAM" id="SSF46785">
    <property type="entry name" value="Winged helix' DNA-binding domain"/>
    <property type="match status" value="1"/>
</dbReference>
<dbReference type="PANTHER" id="PTHR10804">
    <property type="entry name" value="PROTEASE FAMILY M24 METHIONYL AMINOPEPTIDASE, AMINOPEPTIDASE P"/>
    <property type="match status" value="1"/>
</dbReference>
<dbReference type="EnsemblPlants" id="MELO3C026003.2.1">
    <property type="protein sequence ID" value="MELO3C026003.2.1"/>
    <property type="gene ID" value="MELO3C026003.2"/>
</dbReference>
<dbReference type="InterPro" id="IPR036390">
    <property type="entry name" value="WH_DNA-bd_sf"/>
</dbReference>
<evidence type="ECO:0000259" key="4">
    <source>
        <dbReference type="Pfam" id="PF00557"/>
    </source>
</evidence>
<organism evidence="5">
    <name type="scientific">Cucumis melo</name>
    <name type="common">Muskmelon</name>
    <dbReference type="NCBI Taxonomy" id="3656"/>
    <lineage>
        <taxon>Eukaryota</taxon>
        <taxon>Viridiplantae</taxon>
        <taxon>Streptophyta</taxon>
        <taxon>Embryophyta</taxon>
        <taxon>Tracheophyta</taxon>
        <taxon>Spermatophyta</taxon>
        <taxon>Magnoliopsida</taxon>
        <taxon>eudicotyledons</taxon>
        <taxon>Gunneridae</taxon>
        <taxon>Pentapetalae</taxon>
        <taxon>rosids</taxon>
        <taxon>fabids</taxon>
        <taxon>Cucurbitales</taxon>
        <taxon>Cucurbitaceae</taxon>
        <taxon>Benincaseae</taxon>
        <taxon>Cucumis</taxon>
    </lineage>
</organism>
<keyword evidence="3" id="KW-0472">Membrane</keyword>
<evidence type="ECO:0000256" key="3">
    <source>
        <dbReference type="SAM" id="Phobius"/>
    </source>
</evidence>